<feature type="region of interest" description="Disordered" evidence="7">
    <location>
        <begin position="577"/>
        <end position="601"/>
    </location>
</feature>
<keyword evidence="5" id="KW-0805">Transcription regulation</keyword>
<feature type="compositionally biased region" description="Low complexity" evidence="7">
    <location>
        <begin position="503"/>
        <end position="527"/>
    </location>
</feature>
<dbReference type="Pfam" id="PF00856">
    <property type="entry name" value="SET"/>
    <property type="match status" value="1"/>
</dbReference>
<dbReference type="CDD" id="cd00167">
    <property type="entry name" value="SANT"/>
    <property type="match status" value="1"/>
</dbReference>
<dbReference type="InterPro" id="IPR033467">
    <property type="entry name" value="Tesmin/TSO1-like_CXC"/>
</dbReference>
<evidence type="ECO:0000256" key="7">
    <source>
        <dbReference type="SAM" id="MobiDB-lite"/>
    </source>
</evidence>
<keyword evidence="2" id="KW-0489">Methyltransferase</keyword>
<dbReference type="PANTHER" id="PTHR45747:SF4">
    <property type="entry name" value="HISTONE-LYSINE N-METHYLTRANSFERASE E(Z)"/>
    <property type="match status" value="1"/>
</dbReference>
<dbReference type="SUPFAM" id="SSF82199">
    <property type="entry name" value="SET domain"/>
    <property type="match status" value="1"/>
</dbReference>
<proteinExistence type="predicted"/>
<feature type="region of interest" description="Disordered" evidence="7">
    <location>
        <begin position="100"/>
        <end position="128"/>
    </location>
</feature>
<keyword evidence="6" id="KW-0804">Transcription</keyword>
<evidence type="ECO:0000256" key="4">
    <source>
        <dbReference type="ARBA" id="ARBA00022691"/>
    </source>
</evidence>
<dbReference type="InterPro" id="IPR045318">
    <property type="entry name" value="EZH1/2-like"/>
</dbReference>
<dbReference type="GO" id="GO:0005634">
    <property type="term" value="C:nucleus"/>
    <property type="evidence" value="ECO:0007669"/>
    <property type="project" value="TreeGrafter"/>
</dbReference>
<reference evidence="10" key="2">
    <citation type="submission" date="2020-11" db="EMBL/GenBank/DDBJ databases">
        <authorList>
            <person name="Cecchin M."/>
            <person name="Marcolungo L."/>
            <person name="Rossato M."/>
            <person name="Girolomoni L."/>
            <person name="Cosentino E."/>
            <person name="Cuine S."/>
            <person name="Li-Beisson Y."/>
            <person name="Delledonne M."/>
            <person name="Ballottari M."/>
        </authorList>
    </citation>
    <scope>NUCLEOTIDE SEQUENCE</scope>
    <source>
        <strain evidence="10">211/11P</strain>
        <tissue evidence="10">Whole cell</tissue>
    </source>
</reference>
<evidence type="ECO:0000256" key="1">
    <source>
        <dbReference type="ARBA" id="ARBA00012186"/>
    </source>
</evidence>
<dbReference type="GO" id="GO:0031507">
    <property type="term" value="P:heterochromatin formation"/>
    <property type="evidence" value="ECO:0007669"/>
    <property type="project" value="TreeGrafter"/>
</dbReference>
<feature type="domain" description="SET" evidence="8">
    <location>
        <begin position="729"/>
        <end position="844"/>
    </location>
</feature>
<keyword evidence="3" id="KW-0808">Transferase</keyword>
<dbReference type="PROSITE" id="PS51633">
    <property type="entry name" value="CXC"/>
    <property type="match status" value="1"/>
</dbReference>
<evidence type="ECO:0000313" key="10">
    <source>
        <dbReference type="EMBL" id="KAI3424963.1"/>
    </source>
</evidence>
<accession>A0A9D4TGJ4</accession>
<dbReference type="PANTHER" id="PTHR45747">
    <property type="entry name" value="HISTONE-LYSINE N-METHYLTRANSFERASE E(Z)"/>
    <property type="match status" value="1"/>
</dbReference>
<dbReference type="SMART" id="SM00317">
    <property type="entry name" value="SET"/>
    <property type="match status" value="1"/>
</dbReference>
<evidence type="ECO:0000256" key="5">
    <source>
        <dbReference type="ARBA" id="ARBA00023015"/>
    </source>
</evidence>
<name>A0A9D4TGJ4_CHLVU</name>
<dbReference type="AlphaFoldDB" id="A0A9D4TGJ4"/>
<evidence type="ECO:0000313" key="11">
    <source>
        <dbReference type="Proteomes" id="UP001055712"/>
    </source>
</evidence>
<evidence type="ECO:0000259" key="9">
    <source>
        <dbReference type="PROSITE" id="PS51633"/>
    </source>
</evidence>
<protein>
    <recommendedName>
        <fullName evidence="1">[histone H3]-lysine(27) N-trimethyltransferase</fullName>
        <ecNumber evidence="1">2.1.1.356</ecNumber>
    </recommendedName>
</protein>
<dbReference type="EMBL" id="SIDB01000012">
    <property type="protein sequence ID" value="KAI3424963.1"/>
    <property type="molecule type" value="Genomic_DNA"/>
</dbReference>
<dbReference type="InterPro" id="IPR001005">
    <property type="entry name" value="SANT/Myb"/>
</dbReference>
<dbReference type="SMART" id="SM00717">
    <property type="entry name" value="SANT"/>
    <property type="match status" value="1"/>
</dbReference>
<comment type="caution">
    <text evidence="10">The sequence shown here is derived from an EMBL/GenBank/DDBJ whole genome shotgun (WGS) entry which is preliminary data.</text>
</comment>
<feature type="region of interest" description="Disordered" evidence="7">
    <location>
        <begin position="360"/>
        <end position="436"/>
    </location>
</feature>
<evidence type="ECO:0000256" key="2">
    <source>
        <dbReference type="ARBA" id="ARBA00022603"/>
    </source>
</evidence>
<gene>
    <name evidence="10" type="ORF">D9Q98_008344</name>
</gene>
<dbReference type="PROSITE" id="PS50280">
    <property type="entry name" value="SET"/>
    <property type="match status" value="1"/>
</dbReference>
<sequence length="894" mass="96422">MAGTADAAAMAGEPASSLSDGEVHRGVRELFLALRKSYAAKQRLQAAEIAASNAAKMRGALQQQERERQQLTASAQAGLPATAARGTGAAAWYKPRAIAAEQQRRRQQPQDGQTLDGQGGSEGGVRGVRPVPTQQLQAVKSVVNYVGGKAVHLQVFVLPTAEAVPPYKSWVHVPRNCVSQETGKRMFYTDEKGETVPVSDDEADVEQQLDHQRLHGIHRLWLDHVISQVTAQFGTGSAVFAALHACMSADRACVSAAALESRAAELAAQAASEALLRQQQPLWEDKSERLSELELSMHSSWCRRCRTFACSLHRGLHDRPVVGPIRGAEQQRAVPRVAAGQLPSCGPSCYLVSQQEGVEEAPRQASAVSCPAPGASHHTVPQQQEHQQQEQEGGERGEGPGPLLQPGERVPGLQPTHGPAPDATTDQESTSPSAKQPRLFMSAAPSQQQAAHGGSMAAAAAVIYTATESNSVLPAARPAGSGAAAAAAAAAAHVPLRRRRDSGSASGSGDAASEPGGEGARAAEGDAPWTQWEDSLLEQGIEVWGREPCKIATLLGSRSCLQVHYRMQRLSEDRAGGCGTAEDLEQQQQQQRRGRGGRKAAKASVKLKFTPAATYERSRRPTNEMWPQFQPCTCVGECRVDCPCSGNANFCEKFCACDATKCRNRFQGCACKCGNTASGKRCTNKHCPCLAAGRECDPDLCGDCKDTLTGEHREGWQCNNFRIRLGQGKRVLMGLSDVQGWGAFLQQRAQKDEFVGEYCGELIGHEEADRRGTVYDRDDNSYLFNLNEEWVIDARRKGNTLRFANHSTNANCRAEILMVDGDHRVAIMTNRELREGEEIFYNYNYDKRVAPDWAVGMQQGQGAGKGAAKKSAALRRHGSRLASASDCESDSESD</sequence>
<evidence type="ECO:0000259" key="8">
    <source>
        <dbReference type="PROSITE" id="PS50280"/>
    </source>
</evidence>
<dbReference type="GO" id="GO:0140951">
    <property type="term" value="F:histone H3K27 trimethyltransferase activity"/>
    <property type="evidence" value="ECO:0007669"/>
    <property type="project" value="UniProtKB-EC"/>
</dbReference>
<feature type="compositionally biased region" description="Basic residues" evidence="7">
    <location>
        <begin position="592"/>
        <end position="601"/>
    </location>
</feature>
<feature type="domain" description="CXC" evidence="9">
    <location>
        <begin position="610"/>
        <end position="722"/>
    </location>
</feature>
<evidence type="ECO:0000256" key="3">
    <source>
        <dbReference type="ARBA" id="ARBA00022679"/>
    </source>
</evidence>
<feature type="region of interest" description="Disordered" evidence="7">
    <location>
        <begin position="495"/>
        <end position="528"/>
    </location>
</feature>
<dbReference type="EC" id="2.1.1.356" evidence="1"/>
<dbReference type="Proteomes" id="UP001055712">
    <property type="component" value="Unassembled WGS sequence"/>
</dbReference>
<keyword evidence="4" id="KW-0949">S-adenosyl-L-methionine</keyword>
<reference evidence="10" key="1">
    <citation type="journal article" date="2019" name="Plant J.">
        <title>Chlorella vulgaris genome assembly and annotation reveals the molecular basis for metabolic acclimation to high light conditions.</title>
        <authorList>
            <person name="Cecchin M."/>
            <person name="Marcolungo L."/>
            <person name="Rossato M."/>
            <person name="Girolomoni L."/>
            <person name="Cosentino E."/>
            <person name="Cuine S."/>
            <person name="Li-Beisson Y."/>
            <person name="Delledonne M."/>
            <person name="Ballottari M."/>
        </authorList>
    </citation>
    <scope>NUCLEOTIDE SEQUENCE</scope>
    <source>
        <strain evidence="10">211/11P</strain>
    </source>
</reference>
<organism evidence="10 11">
    <name type="scientific">Chlorella vulgaris</name>
    <name type="common">Green alga</name>
    <dbReference type="NCBI Taxonomy" id="3077"/>
    <lineage>
        <taxon>Eukaryota</taxon>
        <taxon>Viridiplantae</taxon>
        <taxon>Chlorophyta</taxon>
        <taxon>core chlorophytes</taxon>
        <taxon>Trebouxiophyceae</taxon>
        <taxon>Chlorellales</taxon>
        <taxon>Chlorellaceae</taxon>
        <taxon>Chlorella clade</taxon>
        <taxon>Chlorella</taxon>
    </lineage>
</organism>
<dbReference type="InterPro" id="IPR046341">
    <property type="entry name" value="SET_dom_sf"/>
</dbReference>
<dbReference type="SMART" id="SM01114">
    <property type="entry name" value="CXC"/>
    <property type="match status" value="1"/>
</dbReference>
<dbReference type="GO" id="GO:0032259">
    <property type="term" value="P:methylation"/>
    <property type="evidence" value="ECO:0007669"/>
    <property type="project" value="UniProtKB-KW"/>
</dbReference>
<dbReference type="CDD" id="cd10519">
    <property type="entry name" value="SET_EZH"/>
    <property type="match status" value="1"/>
</dbReference>
<dbReference type="InterPro" id="IPR001214">
    <property type="entry name" value="SET_dom"/>
</dbReference>
<evidence type="ECO:0000256" key="6">
    <source>
        <dbReference type="ARBA" id="ARBA00023163"/>
    </source>
</evidence>
<feature type="region of interest" description="Disordered" evidence="7">
    <location>
        <begin position="60"/>
        <end position="80"/>
    </location>
</feature>
<feature type="region of interest" description="Disordered" evidence="7">
    <location>
        <begin position="1"/>
        <end position="22"/>
    </location>
</feature>
<dbReference type="OrthoDB" id="6141102at2759"/>
<feature type="compositionally biased region" description="Low complexity" evidence="7">
    <location>
        <begin position="1"/>
        <end position="15"/>
    </location>
</feature>
<feature type="compositionally biased region" description="Gly residues" evidence="7">
    <location>
        <begin position="117"/>
        <end position="126"/>
    </location>
</feature>
<keyword evidence="11" id="KW-1185">Reference proteome</keyword>
<feature type="compositionally biased region" description="Polar residues" evidence="7">
    <location>
        <begin position="424"/>
        <end position="434"/>
    </location>
</feature>
<dbReference type="Gene3D" id="2.170.270.10">
    <property type="entry name" value="SET domain"/>
    <property type="match status" value="1"/>
</dbReference>
<feature type="region of interest" description="Disordered" evidence="7">
    <location>
        <begin position="858"/>
        <end position="894"/>
    </location>
</feature>
<dbReference type="GO" id="GO:0003682">
    <property type="term" value="F:chromatin binding"/>
    <property type="evidence" value="ECO:0007669"/>
    <property type="project" value="TreeGrafter"/>
</dbReference>
<feature type="compositionally biased region" description="Basic and acidic residues" evidence="7">
    <location>
        <begin position="387"/>
        <end position="398"/>
    </location>
</feature>
<dbReference type="InterPro" id="IPR026489">
    <property type="entry name" value="CXC_dom"/>
</dbReference>